<dbReference type="RefSeq" id="WP_309863535.1">
    <property type="nucleotide sequence ID" value="NZ_JAVDQG010000002.1"/>
</dbReference>
<evidence type="ECO:0000313" key="1">
    <source>
        <dbReference type="EMBL" id="MDR6225216.1"/>
    </source>
</evidence>
<organism evidence="1 2">
    <name type="scientific">Desmospora profundinema</name>
    <dbReference type="NCBI Taxonomy" id="1571184"/>
    <lineage>
        <taxon>Bacteria</taxon>
        <taxon>Bacillati</taxon>
        <taxon>Bacillota</taxon>
        <taxon>Bacilli</taxon>
        <taxon>Bacillales</taxon>
        <taxon>Thermoactinomycetaceae</taxon>
        <taxon>Desmospora</taxon>
    </lineage>
</organism>
<reference evidence="1 2" key="1">
    <citation type="submission" date="2023-07" db="EMBL/GenBank/DDBJ databases">
        <title>Genomic Encyclopedia of Type Strains, Phase IV (KMG-IV): sequencing the most valuable type-strain genomes for metagenomic binning, comparative biology and taxonomic classification.</title>
        <authorList>
            <person name="Goeker M."/>
        </authorList>
    </citation>
    <scope>NUCLEOTIDE SEQUENCE [LARGE SCALE GENOMIC DNA]</scope>
    <source>
        <strain evidence="1 2">DSM 45903</strain>
    </source>
</reference>
<gene>
    <name evidence="1" type="ORF">JOE21_001207</name>
</gene>
<keyword evidence="2" id="KW-1185">Reference proteome</keyword>
<dbReference type="Proteomes" id="UP001185012">
    <property type="component" value="Unassembled WGS sequence"/>
</dbReference>
<comment type="caution">
    <text evidence="1">The sequence shown here is derived from an EMBL/GenBank/DDBJ whole genome shotgun (WGS) entry which is preliminary data.</text>
</comment>
<proteinExistence type="predicted"/>
<name>A0ABU1IKK4_9BACL</name>
<sequence>MSGPVEDFGPDWLVERIGRENGKYGFMTPSFGVPYKGETYYITVEPDTDQARVDHESRTTIPDTIRHQVFERAMELQGWGDFLFGHIDLDETAVVGEWEDIARALKALGKWGDRLTTAQKETLSSLVKQSQALADQDPTEMVGEIIREQEEIYNGLAGEEASEKDCRRLLQGHRRVCDILETHRRKAETVTRACQAWLEEVKGAFPARGWWSYLRYYRCVKEVESCSQIVSSTREELLVKQPYTLVVK</sequence>
<accession>A0ABU1IKK4</accession>
<dbReference type="EMBL" id="JAVDQG010000002">
    <property type="protein sequence ID" value="MDR6225216.1"/>
    <property type="molecule type" value="Genomic_DNA"/>
</dbReference>
<protein>
    <submittedName>
        <fullName evidence="1">Uncharacterized protein</fullName>
    </submittedName>
</protein>
<evidence type="ECO:0000313" key="2">
    <source>
        <dbReference type="Proteomes" id="UP001185012"/>
    </source>
</evidence>